<evidence type="ECO:0000313" key="1">
    <source>
        <dbReference type="EMBL" id="MBN3543918.1"/>
    </source>
</evidence>
<dbReference type="Proteomes" id="UP001319060">
    <property type="component" value="Unassembled WGS sequence"/>
</dbReference>
<gene>
    <name evidence="1" type="ORF">JYA64_01215</name>
</gene>
<proteinExistence type="predicted"/>
<dbReference type="RefSeq" id="WP_188404579.1">
    <property type="nucleotide sequence ID" value="NZ_BMCE01000008.1"/>
</dbReference>
<protein>
    <submittedName>
        <fullName evidence="1">Uncharacterized protein</fullName>
    </submittedName>
</protein>
<keyword evidence="2" id="KW-1185">Reference proteome</keyword>
<dbReference type="EMBL" id="JAFHKS010000037">
    <property type="protein sequence ID" value="MBN3543918.1"/>
    <property type="molecule type" value="Genomic_DNA"/>
</dbReference>
<sequence>MQLKKSVQDKIKHIDNGKYIVEIKELFKFFDDNFIKKLTPHERPGNMIGQNCIVLLQTNLFRIKLLCKGYLEGLNKNIPVLSTLSLRALYETTGSLAFLHKKYNQYKNGTLPHDQFDDSLRRLYLGIKDKRGVPEAPDPINVMSLIDAVDYYLKSKYNVREGEFRASYDDLSERCHPNSFSYFLGHKIGENYVVKFSDDNLIHEVEEYNLEYFSITARLYKEIYGELRRQIEEHEEIPYKELHHFKNYTWESGPNKSPNV</sequence>
<evidence type="ECO:0000313" key="2">
    <source>
        <dbReference type="Proteomes" id="UP001319060"/>
    </source>
</evidence>
<comment type="caution">
    <text evidence="1">The sequence shown here is derived from an EMBL/GenBank/DDBJ whole genome shotgun (WGS) entry which is preliminary data.</text>
</comment>
<name>A0ABS2Z7D7_9BACL</name>
<organism evidence="1 2">
    <name type="scientific">Fictibacillus barbaricus</name>
    <dbReference type="NCBI Taxonomy" id="182136"/>
    <lineage>
        <taxon>Bacteria</taxon>
        <taxon>Bacillati</taxon>
        <taxon>Bacillota</taxon>
        <taxon>Bacilli</taxon>
        <taxon>Bacillales</taxon>
        <taxon>Fictibacillaceae</taxon>
        <taxon>Fictibacillus</taxon>
    </lineage>
</organism>
<accession>A0ABS2Z7D7</accession>
<reference evidence="1 2" key="1">
    <citation type="submission" date="2021-01" db="EMBL/GenBank/DDBJ databases">
        <title>Genome Sequencing of Type Strains.</title>
        <authorList>
            <person name="Lemaire J.F."/>
            <person name="Inderbitzin P."/>
            <person name="Collins S.B."/>
            <person name="Wespe N."/>
            <person name="Knight-Connoni V."/>
        </authorList>
    </citation>
    <scope>NUCLEOTIDE SEQUENCE [LARGE SCALE GENOMIC DNA]</scope>
    <source>
        <strain evidence="1 2">DSM 14730</strain>
    </source>
</reference>